<keyword evidence="3" id="KW-1003">Cell membrane</keyword>
<feature type="transmembrane region" description="Helical" evidence="7">
    <location>
        <begin position="115"/>
        <end position="132"/>
    </location>
</feature>
<dbReference type="AlphaFoldDB" id="A0A1H8FN58"/>
<comment type="subcellular location">
    <subcellularLocation>
        <location evidence="1">Cell membrane</location>
        <topology evidence="1">Multi-pass membrane protein</topology>
    </subcellularLocation>
</comment>
<dbReference type="STRING" id="573321.SAMN04488505_109249"/>
<evidence type="ECO:0000256" key="3">
    <source>
        <dbReference type="ARBA" id="ARBA00022475"/>
    </source>
</evidence>
<evidence type="ECO:0000256" key="1">
    <source>
        <dbReference type="ARBA" id="ARBA00004651"/>
    </source>
</evidence>
<keyword evidence="10" id="KW-1185">Reference proteome</keyword>
<feature type="transmembrane region" description="Helical" evidence="7">
    <location>
        <begin position="346"/>
        <end position="364"/>
    </location>
</feature>
<dbReference type="Proteomes" id="UP000198984">
    <property type="component" value="Unassembled WGS sequence"/>
</dbReference>
<dbReference type="InterPro" id="IPR050171">
    <property type="entry name" value="MFS_Transporters"/>
</dbReference>
<feature type="domain" description="Major facilitator superfamily (MFS) profile" evidence="8">
    <location>
        <begin position="1"/>
        <end position="369"/>
    </location>
</feature>
<feature type="transmembrane region" description="Helical" evidence="7">
    <location>
        <begin position="316"/>
        <end position="334"/>
    </location>
</feature>
<dbReference type="Gene3D" id="1.20.1250.20">
    <property type="entry name" value="MFS general substrate transporter like domains"/>
    <property type="match status" value="2"/>
</dbReference>
<evidence type="ECO:0000313" key="10">
    <source>
        <dbReference type="Proteomes" id="UP000198984"/>
    </source>
</evidence>
<organism evidence="9 10">
    <name type="scientific">Chitinophaga rupis</name>
    <dbReference type="NCBI Taxonomy" id="573321"/>
    <lineage>
        <taxon>Bacteria</taxon>
        <taxon>Pseudomonadati</taxon>
        <taxon>Bacteroidota</taxon>
        <taxon>Chitinophagia</taxon>
        <taxon>Chitinophagales</taxon>
        <taxon>Chitinophagaceae</taxon>
        <taxon>Chitinophaga</taxon>
    </lineage>
</organism>
<dbReference type="OrthoDB" id="5379144at2"/>
<dbReference type="GO" id="GO:0005886">
    <property type="term" value="C:plasma membrane"/>
    <property type="evidence" value="ECO:0007669"/>
    <property type="project" value="UniProtKB-SubCell"/>
</dbReference>
<feature type="transmembrane region" description="Helical" evidence="7">
    <location>
        <begin position="223"/>
        <end position="244"/>
    </location>
</feature>
<feature type="transmembrane region" description="Helical" evidence="7">
    <location>
        <begin position="256"/>
        <end position="275"/>
    </location>
</feature>
<dbReference type="EMBL" id="FOBB01000009">
    <property type="protein sequence ID" value="SEN33129.1"/>
    <property type="molecule type" value="Genomic_DNA"/>
</dbReference>
<feature type="transmembrane region" description="Helical" evidence="7">
    <location>
        <begin position="281"/>
        <end position="304"/>
    </location>
</feature>
<feature type="transmembrane region" description="Helical" evidence="7">
    <location>
        <begin position="187"/>
        <end position="211"/>
    </location>
</feature>
<evidence type="ECO:0000313" key="9">
    <source>
        <dbReference type="EMBL" id="SEN33129.1"/>
    </source>
</evidence>
<evidence type="ECO:0000256" key="7">
    <source>
        <dbReference type="SAM" id="Phobius"/>
    </source>
</evidence>
<sequence length="378" mass="41775">MVLPFLTIYLTQHMHMSIAQAGLVVGIFGVGSIFGALLGGRLSDKIGFYPIQFWSLFLNGILFIILGQMQTMLQISICTFVLSMVGDAFRPANAAATAWYSSPENRVRSYSLNRLAVNLGFSIGPAVGGMLAGISYNFLFWADGLTCILAALLMRVFLPPGKIVKGGAAADTTAQEIPKGPSAYKDVLYLLFAVLVTFFAMGFFQLGSIVPLYFKSALHLSEFYIGIVLGSNGLTIALLEMILVYKLEGTKPNLTFISRGILLTAMAYLSFNLLPAWGIAAWVYILFFTFSEMFSMPFMNAFWISRSQEHNRGQYAALYTIAYSVAQIVAPSLSAYLVERLGFRDWWYVVTGWCLLTSLGFMLLQRKFSAQNPVHNPL</sequence>
<dbReference type="PANTHER" id="PTHR23517">
    <property type="entry name" value="RESISTANCE PROTEIN MDTM, PUTATIVE-RELATED-RELATED"/>
    <property type="match status" value="1"/>
</dbReference>
<dbReference type="Pfam" id="PF07690">
    <property type="entry name" value="MFS_1"/>
    <property type="match status" value="1"/>
</dbReference>
<reference evidence="9 10" key="1">
    <citation type="submission" date="2016-10" db="EMBL/GenBank/DDBJ databases">
        <authorList>
            <person name="de Groot N.N."/>
        </authorList>
    </citation>
    <scope>NUCLEOTIDE SEQUENCE [LARGE SCALE GENOMIC DNA]</scope>
    <source>
        <strain evidence="9 10">DSM 21039</strain>
    </source>
</reference>
<feature type="transmembrane region" description="Helical" evidence="7">
    <location>
        <begin position="46"/>
        <end position="66"/>
    </location>
</feature>
<evidence type="ECO:0000259" key="8">
    <source>
        <dbReference type="PROSITE" id="PS50850"/>
    </source>
</evidence>
<evidence type="ECO:0000256" key="6">
    <source>
        <dbReference type="ARBA" id="ARBA00023136"/>
    </source>
</evidence>
<dbReference type="InterPro" id="IPR036259">
    <property type="entry name" value="MFS_trans_sf"/>
</dbReference>
<keyword evidence="4 7" id="KW-0812">Transmembrane</keyword>
<evidence type="ECO:0000256" key="4">
    <source>
        <dbReference type="ARBA" id="ARBA00022692"/>
    </source>
</evidence>
<dbReference type="PROSITE" id="PS50850">
    <property type="entry name" value="MFS"/>
    <property type="match status" value="1"/>
</dbReference>
<evidence type="ECO:0000256" key="5">
    <source>
        <dbReference type="ARBA" id="ARBA00022989"/>
    </source>
</evidence>
<feature type="transmembrane region" description="Helical" evidence="7">
    <location>
        <begin position="138"/>
        <end position="158"/>
    </location>
</feature>
<dbReference type="InterPro" id="IPR020846">
    <property type="entry name" value="MFS_dom"/>
</dbReference>
<evidence type="ECO:0000256" key="2">
    <source>
        <dbReference type="ARBA" id="ARBA00022448"/>
    </source>
</evidence>
<keyword evidence="2" id="KW-0813">Transport</keyword>
<dbReference type="PANTHER" id="PTHR23517:SF2">
    <property type="entry name" value="MULTIDRUG RESISTANCE PROTEIN MDTH"/>
    <property type="match status" value="1"/>
</dbReference>
<dbReference type="InterPro" id="IPR011701">
    <property type="entry name" value="MFS"/>
</dbReference>
<protein>
    <submittedName>
        <fullName evidence="9">Predicted arabinose efflux permease, MFS family</fullName>
    </submittedName>
</protein>
<name>A0A1H8FN58_9BACT</name>
<dbReference type="SUPFAM" id="SSF103473">
    <property type="entry name" value="MFS general substrate transporter"/>
    <property type="match status" value="1"/>
</dbReference>
<gene>
    <name evidence="9" type="ORF">SAMN04488505_109249</name>
</gene>
<keyword evidence="5 7" id="KW-1133">Transmembrane helix</keyword>
<accession>A0A1H8FN58</accession>
<keyword evidence="6 7" id="KW-0472">Membrane</keyword>
<dbReference type="GO" id="GO:0022857">
    <property type="term" value="F:transmembrane transporter activity"/>
    <property type="evidence" value="ECO:0007669"/>
    <property type="project" value="InterPro"/>
</dbReference>
<proteinExistence type="predicted"/>
<feature type="transmembrane region" description="Helical" evidence="7">
    <location>
        <begin position="21"/>
        <end position="40"/>
    </location>
</feature>